<name>A0ABM8BXN4_9MOLU</name>
<comment type="similarity">
    <text evidence="3">Belongs to the peptidase M24B family.</text>
</comment>
<evidence type="ECO:0000313" key="7">
    <source>
        <dbReference type="Proteomes" id="UP001163387"/>
    </source>
</evidence>
<sequence>MKNLNKKEIIETILTKNKIDAMLFYSPENRFWYSDFISTLGYLLISKNDANLLLDGRYITEGKENAKNVKCIQFSNIFSSLKDLLKSQKIKKIGFEAEYITIAQLESWKQEIKDIEFVPIYVSSLRMIKDEIEIARIAKACAIGDLAFNEVLSFIRLGVSEKDVEDIILRSFVKNGATKASFDTIVASGERGAMPHGKASNKKIGNNELITCDFGCVYEGFCSDMTRTFAIGKVNPKLIEIHEIVKSAQMAGIKAVKPGIAIGEIDKICREYIKEKGYEQYFTHGTGHGLGIEIHESPWVIKNESTILVPGMVITVEPGIYIPNLGGVRIEDDILVTKDGYQILTKSSREIDIWKEKK</sequence>
<dbReference type="EMBL" id="AP026933">
    <property type="protein sequence ID" value="BDT04485.1"/>
    <property type="molecule type" value="Genomic_DNA"/>
</dbReference>
<keyword evidence="2" id="KW-0378">Hydrolase</keyword>
<dbReference type="SUPFAM" id="SSF55920">
    <property type="entry name" value="Creatinase/aminopeptidase"/>
    <property type="match status" value="1"/>
</dbReference>
<dbReference type="InterPro" id="IPR001131">
    <property type="entry name" value="Peptidase_M24B_aminopep-P_CS"/>
</dbReference>
<dbReference type="InterPro" id="IPR050659">
    <property type="entry name" value="Peptidase_M24B"/>
</dbReference>
<dbReference type="InterPro" id="IPR036005">
    <property type="entry name" value="Creatinase/aminopeptidase-like"/>
</dbReference>
<evidence type="ECO:0000256" key="3">
    <source>
        <dbReference type="RuleBase" id="RU000590"/>
    </source>
</evidence>
<evidence type="ECO:0000259" key="4">
    <source>
        <dbReference type="Pfam" id="PF00557"/>
    </source>
</evidence>
<proteinExistence type="inferred from homology"/>
<evidence type="ECO:0000259" key="5">
    <source>
        <dbReference type="Pfam" id="PF01321"/>
    </source>
</evidence>
<dbReference type="CDD" id="cd01092">
    <property type="entry name" value="APP-like"/>
    <property type="match status" value="1"/>
</dbReference>
<accession>A0ABM8BXN4</accession>
<keyword evidence="7" id="KW-1185">Reference proteome</keyword>
<keyword evidence="1 3" id="KW-0479">Metal-binding</keyword>
<dbReference type="Pfam" id="PF01321">
    <property type="entry name" value="Creatinase_N"/>
    <property type="match status" value="1"/>
</dbReference>
<evidence type="ECO:0000313" key="6">
    <source>
        <dbReference type="EMBL" id="BDT04485.1"/>
    </source>
</evidence>
<dbReference type="InterPro" id="IPR029149">
    <property type="entry name" value="Creatin/AminoP/Spt16_N"/>
</dbReference>
<dbReference type="PANTHER" id="PTHR46112">
    <property type="entry name" value="AMINOPEPTIDASE"/>
    <property type="match status" value="1"/>
</dbReference>
<feature type="domain" description="Creatinase N-terminal" evidence="5">
    <location>
        <begin position="12"/>
        <end position="128"/>
    </location>
</feature>
<dbReference type="PANTHER" id="PTHR46112:SF3">
    <property type="entry name" value="AMINOPEPTIDASE YPDF"/>
    <property type="match status" value="1"/>
</dbReference>
<feature type="domain" description="Peptidase M24" evidence="4">
    <location>
        <begin position="136"/>
        <end position="338"/>
    </location>
</feature>
<dbReference type="Pfam" id="PF00557">
    <property type="entry name" value="Peptidase_M24"/>
    <property type="match status" value="1"/>
</dbReference>
<protein>
    <submittedName>
        <fullName evidence="6">Xaa-Pro dipeptidase</fullName>
    </submittedName>
</protein>
<dbReference type="Proteomes" id="UP001163387">
    <property type="component" value="Chromosome"/>
</dbReference>
<dbReference type="SUPFAM" id="SSF53092">
    <property type="entry name" value="Creatinase/prolidase N-terminal domain"/>
    <property type="match status" value="1"/>
</dbReference>
<dbReference type="Gene3D" id="3.90.230.10">
    <property type="entry name" value="Creatinase/methionine aminopeptidase superfamily"/>
    <property type="match status" value="1"/>
</dbReference>
<evidence type="ECO:0000256" key="2">
    <source>
        <dbReference type="ARBA" id="ARBA00022801"/>
    </source>
</evidence>
<dbReference type="PROSITE" id="PS00491">
    <property type="entry name" value="PROLINE_PEPTIDASE"/>
    <property type="match status" value="1"/>
</dbReference>
<dbReference type="InterPro" id="IPR000587">
    <property type="entry name" value="Creatinase_N"/>
</dbReference>
<organism evidence="6 7">
    <name type="scientific">Spiroplasma ixodetis</name>
    <dbReference type="NCBI Taxonomy" id="2141"/>
    <lineage>
        <taxon>Bacteria</taxon>
        <taxon>Bacillati</taxon>
        <taxon>Mycoplasmatota</taxon>
        <taxon>Mollicutes</taxon>
        <taxon>Entomoplasmatales</taxon>
        <taxon>Spiroplasmataceae</taxon>
        <taxon>Spiroplasma</taxon>
    </lineage>
</organism>
<reference evidence="6 7" key="1">
    <citation type="journal article" date="2022" name="Front. Microbiol.">
        <title>Male-killing mechanisms vary between Spiroplasma species.</title>
        <authorList>
            <person name="Arai H."/>
            <person name="Inoue M."/>
            <person name="Kageyama D."/>
        </authorList>
    </citation>
    <scope>NUCLEOTIDE SEQUENCE [LARGE SCALE GENOMIC DNA]</scope>
    <source>
        <strain evidence="7">sHm</strain>
    </source>
</reference>
<dbReference type="Gene3D" id="3.40.350.10">
    <property type="entry name" value="Creatinase/prolidase N-terminal domain"/>
    <property type="match status" value="1"/>
</dbReference>
<dbReference type="RefSeq" id="WP_281748250.1">
    <property type="nucleotide sequence ID" value="NZ_AP026933.1"/>
</dbReference>
<gene>
    <name evidence="6" type="primary">pepQ</name>
    <name evidence="6" type="ORF">SHM_21310</name>
</gene>
<evidence type="ECO:0000256" key="1">
    <source>
        <dbReference type="ARBA" id="ARBA00022723"/>
    </source>
</evidence>
<dbReference type="InterPro" id="IPR000994">
    <property type="entry name" value="Pept_M24"/>
</dbReference>